<evidence type="ECO:0000313" key="1">
    <source>
        <dbReference type="EMBL" id="CAB0004334.1"/>
    </source>
</evidence>
<dbReference type="EMBL" id="CADCXU010014860">
    <property type="protein sequence ID" value="CAB0004334.1"/>
    <property type="molecule type" value="Genomic_DNA"/>
</dbReference>
<accession>A0A6H5GK35</accession>
<name>A0A6H5GK35_9HEMI</name>
<evidence type="ECO:0000313" key="2">
    <source>
        <dbReference type="Proteomes" id="UP000479000"/>
    </source>
</evidence>
<keyword evidence="2" id="KW-1185">Reference proteome</keyword>
<protein>
    <submittedName>
        <fullName evidence="1">Uncharacterized protein</fullName>
    </submittedName>
</protein>
<dbReference type="AlphaFoldDB" id="A0A6H5GK35"/>
<proteinExistence type="predicted"/>
<gene>
    <name evidence="1" type="ORF">NTEN_LOCUS9811</name>
</gene>
<sequence>MFIQSQQNVPFRCEGKCNRFHEIRKQIIQDGEDRSRDENVNIAAFETSSLASRRKGNSVKLELIAKLKLNLKVKLKIKLMIKLPVYELPKINKKFDFMKETPEIACTFLQSLGDIVEGTQVVCRRAQLADWYVVLVR</sequence>
<reference evidence="1 2" key="1">
    <citation type="submission" date="2020-02" db="EMBL/GenBank/DDBJ databases">
        <authorList>
            <person name="Ferguson B K."/>
        </authorList>
    </citation>
    <scope>NUCLEOTIDE SEQUENCE [LARGE SCALE GENOMIC DNA]</scope>
</reference>
<organism evidence="1 2">
    <name type="scientific">Nesidiocoris tenuis</name>
    <dbReference type="NCBI Taxonomy" id="355587"/>
    <lineage>
        <taxon>Eukaryota</taxon>
        <taxon>Metazoa</taxon>
        <taxon>Ecdysozoa</taxon>
        <taxon>Arthropoda</taxon>
        <taxon>Hexapoda</taxon>
        <taxon>Insecta</taxon>
        <taxon>Pterygota</taxon>
        <taxon>Neoptera</taxon>
        <taxon>Paraneoptera</taxon>
        <taxon>Hemiptera</taxon>
        <taxon>Heteroptera</taxon>
        <taxon>Panheteroptera</taxon>
        <taxon>Cimicomorpha</taxon>
        <taxon>Miridae</taxon>
        <taxon>Dicyphina</taxon>
        <taxon>Nesidiocoris</taxon>
    </lineage>
</organism>
<dbReference type="Proteomes" id="UP000479000">
    <property type="component" value="Unassembled WGS sequence"/>
</dbReference>
<feature type="non-terminal residue" evidence="1">
    <location>
        <position position="137"/>
    </location>
</feature>